<gene>
    <name evidence="1" type="primary">PLAG1</name>
</gene>
<feature type="non-terminal residue" evidence="1">
    <location>
        <position position="1"/>
    </location>
</feature>
<protein>
    <submittedName>
        <fullName evidence="1">Pleiomorphic adenoma gene 1</fullName>
    </submittedName>
</protein>
<evidence type="ECO:0000313" key="1">
    <source>
        <dbReference type="EMBL" id="SBQ92522.1"/>
    </source>
</evidence>
<accession>A0A1A8I4W4</accession>
<dbReference type="AlphaFoldDB" id="A0A1A8I4W4"/>
<reference evidence="1" key="1">
    <citation type="submission" date="2016-05" db="EMBL/GenBank/DDBJ databases">
        <authorList>
            <person name="Lavstsen T."/>
            <person name="Jespersen J.S."/>
        </authorList>
    </citation>
    <scope>NUCLEOTIDE SEQUENCE</scope>
    <source>
        <tissue evidence="1">Brain</tissue>
    </source>
</reference>
<dbReference type="EMBL" id="HAED01006479">
    <property type="protein sequence ID" value="SBQ92522.1"/>
    <property type="molecule type" value="Transcribed_RNA"/>
</dbReference>
<sequence>KCSKCSKRTFTLRKLITHVGLVHAHEPHFSITCGIKAAFSEYHSFRRHAYRKHKSSILDCFEGVKNVLKNI</sequence>
<organism evidence="1">
    <name type="scientific">Nothobranchius kuhntae</name>
    <name type="common">Beira killifish</name>
    <dbReference type="NCBI Taxonomy" id="321403"/>
    <lineage>
        <taxon>Eukaryota</taxon>
        <taxon>Metazoa</taxon>
        <taxon>Chordata</taxon>
        <taxon>Craniata</taxon>
        <taxon>Vertebrata</taxon>
        <taxon>Euteleostomi</taxon>
        <taxon>Actinopterygii</taxon>
        <taxon>Neopterygii</taxon>
        <taxon>Teleostei</taxon>
        <taxon>Neoteleostei</taxon>
        <taxon>Acanthomorphata</taxon>
        <taxon>Ovalentaria</taxon>
        <taxon>Atherinomorphae</taxon>
        <taxon>Cyprinodontiformes</taxon>
        <taxon>Nothobranchiidae</taxon>
        <taxon>Nothobranchius</taxon>
    </lineage>
</organism>
<feature type="non-terminal residue" evidence="1">
    <location>
        <position position="71"/>
    </location>
</feature>
<proteinExistence type="predicted"/>
<name>A0A1A8I4W4_NOTKU</name>
<reference evidence="1" key="2">
    <citation type="submission" date="2016-06" db="EMBL/GenBank/DDBJ databases">
        <title>The genome of a short-lived fish provides insights into sex chromosome evolution and the genetic control of aging.</title>
        <authorList>
            <person name="Reichwald K."/>
            <person name="Felder M."/>
            <person name="Petzold A."/>
            <person name="Koch P."/>
            <person name="Groth M."/>
            <person name="Platzer M."/>
        </authorList>
    </citation>
    <scope>NUCLEOTIDE SEQUENCE</scope>
    <source>
        <tissue evidence="1">Brain</tissue>
    </source>
</reference>